<sequence>MRERHHMLPVWFFIGLLLTAYGIIILTTSITGWSHPSSALLSQYHPGLWGGIVLLLIGGFYVLQFRPRPPRGR</sequence>
<keyword evidence="1" id="KW-0812">Transmembrane</keyword>
<dbReference type="Proteomes" id="UP000239735">
    <property type="component" value="Unassembled WGS sequence"/>
</dbReference>
<evidence type="ECO:0000256" key="1">
    <source>
        <dbReference type="SAM" id="Phobius"/>
    </source>
</evidence>
<dbReference type="EMBL" id="OKRB01000131">
    <property type="protein sequence ID" value="SPE29619.1"/>
    <property type="molecule type" value="Genomic_DNA"/>
</dbReference>
<proteinExistence type="predicted"/>
<evidence type="ECO:0000313" key="2">
    <source>
        <dbReference type="EMBL" id="SPE29619.1"/>
    </source>
</evidence>
<gene>
    <name evidence="2" type="ORF">SBA5_700001</name>
</gene>
<feature type="transmembrane region" description="Helical" evidence="1">
    <location>
        <begin position="46"/>
        <end position="63"/>
    </location>
</feature>
<protein>
    <submittedName>
        <fullName evidence="2">Uncharacterized protein</fullName>
    </submittedName>
</protein>
<name>A0A2N9M2C8_9BACT</name>
<evidence type="ECO:0000313" key="3">
    <source>
        <dbReference type="Proteomes" id="UP000239735"/>
    </source>
</evidence>
<keyword evidence="1" id="KW-1133">Transmembrane helix</keyword>
<dbReference type="AlphaFoldDB" id="A0A2N9M2C8"/>
<accession>A0A2N9M2C8</accession>
<feature type="transmembrane region" description="Helical" evidence="1">
    <location>
        <begin position="12"/>
        <end position="34"/>
    </location>
</feature>
<organism evidence="2 3">
    <name type="scientific">Candidatus Sulfuritelmatomonas gaucii</name>
    <dbReference type="NCBI Taxonomy" id="2043161"/>
    <lineage>
        <taxon>Bacteria</taxon>
        <taxon>Pseudomonadati</taxon>
        <taxon>Acidobacteriota</taxon>
        <taxon>Terriglobia</taxon>
        <taxon>Terriglobales</taxon>
        <taxon>Acidobacteriaceae</taxon>
        <taxon>Candidatus Sulfuritelmatomonas</taxon>
    </lineage>
</organism>
<reference evidence="3" key="1">
    <citation type="submission" date="2018-02" db="EMBL/GenBank/DDBJ databases">
        <authorList>
            <person name="Hausmann B."/>
        </authorList>
    </citation>
    <scope>NUCLEOTIDE SEQUENCE [LARGE SCALE GENOMIC DNA]</scope>
    <source>
        <strain evidence="3">Peat soil MAG SbA5</strain>
    </source>
</reference>
<keyword evidence="1" id="KW-0472">Membrane</keyword>